<keyword evidence="1" id="KW-0472">Membrane</keyword>
<keyword evidence="3" id="KW-1185">Reference proteome</keyword>
<feature type="transmembrane region" description="Helical" evidence="1">
    <location>
        <begin position="27"/>
        <end position="47"/>
    </location>
</feature>
<evidence type="ECO:0000313" key="2">
    <source>
        <dbReference type="EMBL" id="CAH2100148.1"/>
    </source>
</evidence>
<gene>
    <name evidence="2" type="ORF">EEDITHA_LOCUS15048</name>
</gene>
<evidence type="ECO:0000313" key="3">
    <source>
        <dbReference type="Proteomes" id="UP001153954"/>
    </source>
</evidence>
<comment type="caution">
    <text evidence="2">The sequence shown here is derived from an EMBL/GenBank/DDBJ whole genome shotgun (WGS) entry which is preliminary data.</text>
</comment>
<keyword evidence="1" id="KW-0812">Transmembrane</keyword>
<accession>A0AAU9ULU1</accession>
<dbReference type="EMBL" id="CAKOGL010000022">
    <property type="protein sequence ID" value="CAH2100148.1"/>
    <property type="molecule type" value="Genomic_DNA"/>
</dbReference>
<keyword evidence="1" id="KW-1133">Transmembrane helix</keyword>
<evidence type="ECO:0000256" key="1">
    <source>
        <dbReference type="SAM" id="Phobius"/>
    </source>
</evidence>
<dbReference type="Proteomes" id="UP001153954">
    <property type="component" value="Unassembled WGS sequence"/>
</dbReference>
<proteinExistence type="predicted"/>
<dbReference type="AlphaFoldDB" id="A0AAU9ULU1"/>
<reference evidence="2" key="1">
    <citation type="submission" date="2022-03" db="EMBL/GenBank/DDBJ databases">
        <authorList>
            <person name="Tunstrom K."/>
        </authorList>
    </citation>
    <scope>NUCLEOTIDE SEQUENCE</scope>
</reference>
<name>A0AAU9ULU1_EUPED</name>
<sequence>MQWLTPGQTPQQCSKAMLTNKKIHQSLLPVALLTTITLSSSAVLPILSIKKLDTDSLFDDQDNDNTLKINRLTDINPNVFYKVFIGTSKDNLQKKSHATRLKYLINDNNQEKNMFNGAIDTENNYDDDGFRKEQWHNYPRQLDRLNKNLLLNKQLQNIIDMDDLGKLKISDDTRNFNHYLSDDAYGNFDTDIIAEPLLILKIKLAYLTKNMKNDDTDMIPLESMTDNDDNKIREKDALLENDEKSVVKVKRKEKLNREDITFLENPSNDKKSIKKRIFSLWSRLQSLSHRGHELHHRRHLYAFYGLPEDSGGALTAETRATFLRPPGSPLRWG</sequence>
<organism evidence="2 3">
    <name type="scientific">Euphydryas editha</name>
    <name type="common">Edith's checkerspot</name>
    <dbReference type="NCBI Taxonomy" id="104508"/>
    <lineage>
        <taxon>Eukaryota</taxon>
        <taxon>Metazoa</taxon>
        <taxon>Ecdysozoa</taxon>
        <taxon>Arthropoda</taxon>
        <taxon>Hexapoda</taxon>
        <taxon>Insecta</taxon>
        <taxon>Pterygota</taxon>
        <taxon>Neoptera</taxon>
        <taxon>Endopterygota</taxon>
        <taxon>Lepidoptera</taxon>
        <taxon>Glossata</taxon>
        <taxon>Ditrysia</taxon>
        <taxon>Papilionoidea</taxon>
        <taxon>Nymphalidae</taxon>
        <taxon>Nymphalinae</taxon>
        <taxon>Euphydryas</taxon>
    </lineage>
</organism>
<protein>
    <submittedName>
        <fullName evidence="2">Uncharacterized protein</fullName>
    </submittedName>
</protein>